<feature type="chain" id="PRO_5039282140" description="DUF4230 domain-containing protein" evidence="2">
    <location>
        <begin position="19"/>
        <end position="244"/>
    </location>
</feature>
<keyword evidence="2" id="KW-0732">Signal</keyword>
<sequence length="244" mass="26499">MKIALFLAAMLLSAAAGAVLALKFATGTDLSDALLQRKISEEFSEKIARIRATQGDVLELAVLESTLTFELTDAWENVPAELGASSLRVRVPAVFRFFVRISEPIRVSVEEKGGGVLCRVDAPKLAPVLPVAFDTSRLAWERDIGLLRFNRDEMTDALHEKISRRLMISAKSHAKSAVVRDAARRAFERFAAQWLSEIRALKNRPGAEISVRVVFDGETPPQKETAGETDGNGAAGTAGVPVTL</sequence>
<evidence type="ECO:0000313" key="3">
    <source>
        <dbReference type="EMBL" id="HIV04780.1"/>
    </source>
</evidence>
<accession>A0A9D1T1N6</accession>
<evidence type="ECO:0000313" key="4">
    <source>
        <dbReference type="Proteomes" id="UP000886812"/>
    </source>
</evidence>
<gene>
    <name evidence="3" type="ORF">IAC75_06515</name>
</gene>
<dbReference type="AlphaFoldDB" id="A0A9D1T1N6"/>
<dbReference type="Proteomes" id="UP000886812">
    <property type="component" value="Unassembled WGS sequence"/>
</dbReference>
<dbReference type="EMBL" id="DVOG01000173">
    <property type="protein sequence ID" value="HIV04780.1"/>
    <property type="molecule type" value="Genomic_DNA"/>
</dbReference>
<evidence type="ECO:0000256" key="2">
    <source>
        <dbReference type="SAM" id="SignalP"/>
    </source>
</evidence>
<evidence type="ECO:0008006" key="5">
    <source>
        <dbReference type="Google" id="ProtNLM"/>
    </source>
</evidence>
<organism evidence="3 4">
    <name type="scientific">Candidatus Spyradosoma merdigallinarum</name>
    <dbReference type="NCBI Taxonomy" id="2840950"/>
    <lineage>
        <taxon>Bacteria</taxon>
        <taxon>Pseudomonadati</taxon>
        <taxon>Verrucomicrobiota</taxon>
        <taxon>Opitutia</taxon>
        <taxon>Opitutia incertae sedis</taxon>
        <taxon>Candidatus Spyradosoma</taxon>
    </lineage>
</organism>
<evidence type="ECO:0000256" key="1">
    <source>
        <dbReference type="SAM" id="MobiDB-lite"/>
    </source>
</evidence>
<feature type="region of interest" description="Disordered" evidence="1">
    <location>
        <begin position="217"/>
        <end position="244"/>
    </location>
</feature>
<proteinExistence type="predicted"/>
<reference evidence="3" key="1">
    <citation type="submission" date="2020-10" db="EMBL/GenBank/DDBJ databases">
        <authorList>
            <person name="Gilroy R."/>
        </authorList>
    </citation>
    <scope>NUCLEOTIDE SEQUENCE</scope>
    <source>
        <strain evidence="3">10669</strain>
    </source>
</reference>
<comment type="caution">
    <text evidence="3">The sequence shown here is derived from an EMBL/GenBank/DDBJ whole genome shotgun (WGS) entry which is preliminary data.</text>
</comment>
<name>A0A9D1T1N6_9BACT</name>
<protein>
    <recommendedName>
        <fullName evidence="5">DUF4230 domain-containing protein</fullName>
    </recommendedName>
</protein>
<reference evidence="3" key="2">
    <citation type="journal article" date="2021" name="PeerJ">
        <title>Extensive microbial diversity within the chicken gut microbiome revealed by metagenomics and culture.</title>
        <authorList>
            <person name="Gilroy R."/>
            <person name="Ravi A."/>
            <person name="Getino M."/>
            <person name="Pursley I."/>
            <person name="Horton D.L."/>
            <person name="Alikhan N.F."/>
            <person name="Baker D."/>
            <person name="Gharbi K."/>
            <person name="Hall N."/>
            <person name="Watson M."/>
            <person name="Adriaenssens E.M."/>
            <person name="Foster-Nyarko E."/>
            <person name="Jarju S."/>
            <person name="Secka A."/>
            <person name="Antonio M."/>
            <person name="Oren A."/>
            <person name="Chaudhuri R.R."/>
            <person name="La Ragione R."/>
            <person name="Hildebrand F."/>
            <person name="Pallen M.J."/>
        </authorList>
    </citation>
    <scope>NUCLEOTIDE SEQUENCE</scope>
    <source>
        <strain evidence="3">10669</strain>
    </source>
</reference>
<feature type="signal peptide" evidence="2">
    <location>
        <begin position="1"/>
        <end position="18"/>
    </location>
</feature>